<sequence>MKIIDLKYLVHELITWADNRKNDEFVALPILKIGDEIEYILDPEDHDFDKEDYYLSIVSAIADLDMVGLYNYKIIKIYNDPNRVLNKMQQIRDKEKQNFTNG</sequence>
<comment type="caution">
    <text evidence="1">The sequence shown here is derived from an EMBL/GenBank/DDBJ whole genome shotgun (WGS) entry which is preliminary data.</text>
</comment>
<evidence type="ECO:0000313" key="2">
    <source>
        <dbReference type="Proteomes" id="UP001580928"/>
    </source>
</evidence>
<dbReference type="EMBL" id="JBBVGT010000003">
    <property type="protein sequence ID" value="MFB5947011.1"/>
    <property type="molecule type" value="Genomic_DNA"/>
</dbReference>
<gene>
    <name evidence="1" type="ORF">WKR92_14350</name>
</gene>
<organism evidence="1 2">
    <name type="scientific">Albibacterium profundi</name>
    <dbReference type="NCBI Taxonomy" id="3134906"/>
    <lineage>
        <taxon>Bacteria</taxon>
        <taxon>Pseudomonadati</taxon>
        <taxon>Bacteroidota</taxon>
        <taxon>Sphingobacteriia</taxon>
        <taxon>Sphingobacteriales</taxon>
        <taxon>Sphingobacteriaceae</taxon>
        <taxon>Albibacterium</taxon>
    </lineage>
</organism>
<dbReference type="RefSeq" id="WP_375558540.1">
    <property type="nucleotide sequence ID" value="NZ_JBBVGT010000003.1"/>
</dbReference>
<protein>
    <submittedName>
        <fullName evidence="1">Uncharacterized protein</fullName>
    </submittedName>
</protein>
<name>A0ABV5CHI1_9SPHI</name>
<dbReference type="Proteomes" id="UP001580928">
    <property type="component" value="Unassembled WGS sequence"/>
</dbReference>
<proteinExistence type="predicted"/>
<reference evidence="1 2" key="1">
    <citation type="submission" date="2024-04" db="EMBL/GenBank/DDBJ databases">
        <title>Albibacterium profundi sp. nov., isolated from sediment of the Challenger Deep of Mariana Trench.</title>
        <authorList>
            <person name="Wang Y."/>
        </authorList>
    </citation>
    <scope>NUCLEOTIDE SEQUENCE [LARGE SCALE GENOMIC DNA]</scope>
    <source>
        <strain evidence="1 2">RHL897</strain>
    </source>
</reference>
<evidence type="ECO:0000313" key="1">
    <source>
        <dbReference type="EMBL" id="MFB5947011.1"/>
    </source>
</evidence>
<keyword evidence="2" id="KW-1185">Reference proteome</keyword>
<accession>A0ABV5CHI1</accession>